<accession>A0A150J5D0</accession>
<dbReference type="EMBL" id="LNGC01000026">
    <property type="protein sequence ID" value="KYC52348.1"/>
    <property type="molecule type" value="Genomic_DNA"/>
</dbReference>
<gene>
    <name evidence="2" type="ORF">AMQ22_00863</name>
</gene>
<dbReference type="AlphaFoldDB" id="A0A150J5D0"/>
<evidence type="ECO:0000313" key="3">
    <source>
        <dbReference type="Proteomes" id="UP000075398"/>
    </source>
</evidence>
<dbReference type="Proteomes" id="UP000075398">
    <property type="component" value="Unassembled WGS sequence"/>
</dbReference>
<protein>
    <submittedName>
        <fullName evidence="2">Uncharacterized protein</fullName>
    </submittedName>
</protein>
<evidence type="ECO:0000256" key="1">
    <source>
        <dbReference type="SAM" id="MobiDB-lite"/>
    </source>
</evidence>
<reference evidence="2 3" key="1">
    <citation type="journal article" date="2016" name="ISME J.">
        <title>Chasing the elusive Euryarchaeota class WSA2: genomes reveal a uniquely fastidious methyl-reducing methanogen.</title>
        <authorList>
            <person name="Nobu M.K."/>
            <person name="Narihiro T."/>
            <person name="Kuroda K."/>
            <person name="Mei R."/>
            <person name="Liu W.T."/>
        </authorList>
    </citation>
    <scope>NUCLEOTIDE SEQUENCE [LARGE SCALE GENOMIC DNA]</scope>
    <source>
        <strain evidence="2">U1lsi0528_Bin055</strain>
    </source>
</reference>
<sequence>MTTNINITKKKRRVLGLVILGILAIFLAGCAEQHTTSATQGTNDNPQLKQSEAPQKIPKNTGNFSTEGRHMPPQDGNFTHGTRPNLPPEGNFTPVDRHMPPQDGNFSPDQRPHFPRDGNFVPPEKK</sequence>
<name>A0A150J5D0_9EURY</name>
<feature type="region of interest" description="Disordered" evidence="1">
    <location>
        <begin position="35"/>
        <end position="126"/>
    </location>
</feature>
<organism evidence="2 3">
    <name type="scientific">Candidatus Methanofastidiosum methylothiophilum</name>
    <dbReference type="NCBI Taxonomy" id="1705564"/>
    <lineage>
        <taxon>Archaea</taxon>
        <taxon>Methanobacteriati</taxon>
        <taxon>Methanobacteriota</taxon>
        <taxon>Stenosarchaea group</taxon>
        <taxon>Candidatus Methanofastidiosia</taxon>
        <taxon>Candidatus Methanofastidiosales</taxon>
        <taxon>Candidatus Methanofastidiosaceae</taxon>
        <taxon>Candidatus Methanofastidiosum</taxon>
    </lineage>
</organism>
<evidence type="ECO:0000313" key="2">
    <source>
        <dbReference type="EMBL" id="KYC52348.1"/>
    </source>
</evidence>
<feature type="compositionally biased region" description="Polar residues" evidence="1">
    <location>
        <begin position="35"/>
        <end position="66"/>
    </location>
</feature>
<proteinExistence type="predicted"/>
<comment type="caution">
    <text evidence="2">The sequence shown here is derived from an EMBL/GenBank/DDBJ whole genome shotgun (WGS) entry which is preliminary data.</text>
</comment>